<dbReference type="EMBL" id="JALJOV010000377">
    <property type="protein sequence ID" value="KAK9864234.1"/>
    <property type="molecule type" value="Genomic_DNA"/>
</dbReference>
<gene>
    <name evidence="1" type="ORF">WJX84_007446</name>
</gene>
<reference evidence="1 2" key="1">
    <citation type="journal article" date="2024" name="Nat. Commun.">
        <title>Phylogenomics reveals the evolutionary origins of lichenization in chlorophyte algae.</title>
        <authorList>
            <person name="Puginier C."/>
            <person name="Libourel C."/>
            <person name="Otte J."/>
            <person name="Skaloud P."/>
            <person name="Haon M."/>
            <person name="Grisel S."/>
            <person name="Petersen M."/>
            <person name="Berrin J.G."/>
            <person name="Delaux P.M."/>
            <person name="Dal Grande F."/>
            <person name="Keller J."/>
        </authorList>
    </citation>
    <scope>NUCLEOTIDE SEQUENCE [LARGE SCALE GENOMIC DNA]</scope>
    <source>
        <strain evidence="1 2">SAG 2523</strain>
    </source>
</reference>
<protein>
    <submittedName>
        <fullName evidence="1">Uncharacterized protein</fullName>
    </submittedName>
</protein>
<evidence type="ECO:0000313" key="1">
    <source>
        <dbReference type="EMBL" id="KAK9864234.1"/>
    </source>
</evidence>
<organism evidence="1 2">
    <name type="scientific">Apatococcus fuscideae</name>
    <dbReference type="NCBI Taxonomy" id="2026836"/>
    <lineage>
        <taxon>Eukaryota</taxon>
        <taxon>Viridiplantae</taxon>
        <taxon>Chlorophyta</taxon>
        <taxon>core chlorophytes</taxon>
        <taxon>Trebouxiophyceae</taxon>
        <taxon>Chlorellales</taxon>
        <taxon>Chlorellaceae</taxon>
        <taxon>Apatococcus</taxon>
    </lineage>
</organism>
<dbReference type="AlphaFoldDB" id="A0AAW1T608"/>
<dbReference type="Proteomes" id="UP001485043">
    <property type="component" value="Unassembled WGS sequence"/>
</dbReference>
<name>A0AAW1T608_9CHLO</name>
<accession>A0AAW1T608</accession>
<proteinExistence type="predicted"/>
<evidence type="ECO:0000313" key="2">
    <source>
        <dbReference type="Proteomes" id="UP001485043"/>
    </source>
</evidence>
<comment type="caution">
    <text evidence="1">The sequence shown here is derived from an EMBL/GenBank/DDBJ whole genome shotgun (WGS) entry which is preliminary data.</text>
</comment>
<keyword evidence="2" id="KW-1185">Reference proteome</keyword>
<sequence length="66" mass="6992">MAIELIRQASVLPELWCLLNNPSDLSSCSWPTGSTFARRSRQAGNGCVTAHAHGYARLLSSSAAGC</sequence>